<keyword evidence="7" id="KW-0030">Aminoacyl-tRNA synthetase</keyword>
<evidence type="ECO:0000259" key="8">
    <source>
        <dbReference type="PROSITE" id="PS50862"/>
    </source>
</evidence>
<dbReference type="InterPro" id="IPR002312">
    <property type="entry name" value="Asp/Asn-tRNA-synth_IIb"/>
</dbReference>
<evidence type="ECO:0000313" key="10">
    <source>
        <dbReference type="Proteomes" id="UP000029445"/>
    </source>
</evidence>
<dbReference type="Gene3D" id="2.40.50.140">
    <property type="entry name" value="Nucleic acid-binding proteins"/>
    <property type="match status" value="1"/>
</dbReference>
<dbReference type="Gene3D" id="3.30.930.10">
    <property type="entry name" value="Bira Bifunctional Protein, Domain 2"/>
    <property type="match status" value="1"/>
</dbReference>
<feature type="domain" description="Aminoacyl-transfer RNA synthetases class-II family profile" evidence="8">
    <location>
        <begin position="156"/>
        <end position="503"/>
    </location>
</feature>
<dbReference type="GO" id="GO:0005739">
    <property type="term" value="C:mitochondrion"/>
    <property type="evidence" value="ECO:0007669"/>
    <property type="project" value="TreeGrafter"/>
</dbReference>
<reference evidence="9 10" key="2">
    <citation type="journal article" date="2018" name="Proc. Natl. Acad. Sci.">
        <title>RNAi is a critical determinant of centromere evolution in closely related fungi.</title>
        <authorList>
            <person name="Yadav V."/>
            <person name="Sun S."/>
            <person name="Billmyre R.B."/>
            <person name="Thimmappa B.C."/>
            <person name="Shea T."/>
            <person name="Lintner R."/>
            <person name="Bakkeren G."/>
            <person name="Cuomo C.A."/>
            <person name="Heitman J."/>
            <person name="Sanyal K."/>
        </authorList>
    </citation>
    <scope>NUCLEOTIDE SEQUENCE [LARGE SCALE GENOMIC DNA]</scope>
    <source>
        <strain evidence="9 10">R265</strain>
    </source>
</reference>
<gene>
    <name evidence="9" type="ORF">CNBG_0837</name>
</gene>
<dbReference type="InterPro" id="IPR004364">
    <property type="entry name" value="Aa-tRNA-synt_II"/>
</dbReference>
<dbReference type="AlphaFoldDB" id="A0A095C5I9"/>
<sequence>MRPTQRRLSSLPPTIRSLLSSRRSTLPSISSTTHLETTPCVNEPVEVNGWIKSVRAHKNVAFLEVSDGTTGENVQAVLKGKNKAEGLSIGASAKLRGRLEQSRGRGQDVELVVEDAQVLGTCDAEAYPIQKKSLPASVLRDNAHLRFRTSQTAAVMRIRDALARDWHDWFESHDFVHVHTPILTGSDCEGAGEVFTIVDHPAPSSPTSPQPFFPHPVHLTVSAQLHLEAPTHALSRTYTLSPSFRAEPSLTSRHLSEFYMLEAEVAWQNDLDGLLSIVEEGVKNVVGNILNGEKRGKRLRGDLSTVARSLHEVDDLESVTGRGQEVADTLYHLRQVVDKPFTRITYTSALELLSSLHANSPSTISPPPSWGQGISTDHEKLLAAHFNGPVFVTRYPKELKPFYMLPTPSTIKNEKTEASRGPTVECFDLLFPHWGEMAGGSLREHRLTELTHVIEEMGMKKEEYGWYLDLRKYGSVPHGGWGMGWDRWVGWVTGMGNVRDVVPYARWKGHCKY</sequence>
<keyword evidence="5" id="KW-0067">ATP-binding</keyword>
<name>A0A095C5I9_CRYD2</name>
<dbReference type="InterPro" id="IPR004522">
    <property type="entry name" value="Asn-tRNA-ligase"/>
</dbReference>
<dbReference type="PANTHER" id="PTHR22594">
    <property type="entry name" value="ASPARTYL/LYSYL-TRNA SYNTHETASE"/>
    <property type="match status" value="1"/>
</dbReference>
<dbReference type="InterPro" id="IPR006195">
    <property type="entry name" value="aa-tRNA-synth_II"/>
</dbReference>
<dbReference type="PANTHER" id="PTHR22594:SF34">
    <property type="entry name" value="ASPARAGINE--TRNA LIGASE, MITOCHONDRIAL-RELATED"/>
    <property type="match status" value="1"/>
</dbReference>
<dbReference type="NCBIfam" id="NF003037">
    <property type="entry name" value="PRK03932.1"/>
    <property type="match status" value="1"/>
</dbReference>
<evidence type="ECO:0000313" key="9">
    <source>
        <dbReference type="EMBL" id="KGB74999.1"/>
    </source>
</evidence>
<evidence type="ECO:0000256" key="5">
    <source>
        <dbReference type="ARBA" id="ARBA00022840"/>
    </source>
</evidence>
<dbReference type="KEGG" id="cdeu:CNBG_0837"/>
<evidence type="ECO:0000256" key="7">
    <source>
        <dbReference type="ARBA" id="ARBA00023146"/>
    </source>
</evidence>
<dbReference type="EC" id="6.1.1.22" evidence="2"/>
<dbReference type="NCBIfam" id="TIGR00457">
    <property type="entry name" value="asnS"/>
    <property type="match status" value="1"/>
</dbReference>
<dbReference type="InterPro" id="IPR012340">
    <property type="entry name" value="NA-bd_OB-fold"/>
</dbReference>
<proteinExistence type="inferred from homology"/>
<accession>A0A095C5I9</accession>
<reference evidence="9 10" key="1">
    <citation type="journal article" date="2011" name="MBio">
        <title>Genome variation in Cryptococcus gattii, an emerging pathogen of immunocompetent hosts.</title>
        <authorList>
            <person name="D'Souza C.A."/>
            <person name="Kronstad J.W."/>
            <person name="Taylor G."/>
            <person name="Warren R."/>
            <person name="Yuen M."/>
            <person name="Hu G."/>
            <person name="Jung W.H."/>
            <person name="Sham A."/>
            <person name="Kidd S.E."/>
            <person name="Tangen K."/>
            <person name="Lee N."/>
            <person name="Zeilmaker T."/>
            <person name="Sawkins J."/>
            <person name="McVicker G."/>
            <person name="Shah S."/>
            <person name="Gnerre S."/>
            <person name="Griggs A."/>
            <person name="Zeng Q."/>
            <person name="Bartlett K."/>
            <person name="Li W."/>
            <person name="Wang X."/>
            <person name="Heitman J."/>
            <person name="Stajich J.E."/>
            <person name="Fraser J.A."/>
            <person name="Meyer W."/>
            <person name="Carter D."/>
            <person name="Schein J."/>
            <person name="Krzywinski M."/>
            <person name="Kwon-Chung K.J."/>
            <person name="Varma A."/>
            <person name="Wang J."/>
            <person name="Brunham R."/>
            <person name="Fyfe M."/>
            <person name="Ouellette B.F."/>
            <person name="Siddiqui A."/>
            <person name="Marra M."/>
            <person name="Jones S."/>
            <person name="Holt R."/>
            <person name="Birren B.W."/>
            <person name="Galagan J.E."/>
            <person name="Cuomo C.A."/>
        </authorList>
    </citation>
    <scope>NUCLEOTIDE SEQUENCE [LARGE SCALE GENOMIC DNA]</scope>
    <source>
        <strain evidence="9 10">R265</strain>
    </source>
</reference>
<dbReference type="VEuPathDB" id="FungiDB:CNBG_0837"/>
<dbReference type="InterPro" id="IPR045864">
    <property type="entry name" value="aa-tRNA-synth_II/BPL/LPL"/>
</dbReference>
<keyword evidence="4" id="KW-0547">Nucleotide-binding</keyword>
<dbReference type="EMBL" id="CP025760">
    <property type="protein sequence ID" value="KGB74999.1"/>
    <property type="molecule type" value="Genomic_DNA"/>
</dbReference>
<dbReference type="RefSeq" id="XP_062880970.1">
    <property type="nucleotide sequence ID" value="XM_063024900.1"/>
</dbReference>
<dbReference type="SUPFAM" id="SSF55681">
    <property type="entry name" value="Class II aaRS and biotin synthetases"/>
    <property type="match status" value="1"/>
</dbReference>
<dbReference type="SUPFAM" id="SSF50249">
    <property type="entry name" value="Nucleic acid-binding proteins"/>
    <property type="match status" value="1"/>
</dbReference>
<dbReference type="GO" id="GO:0005524">
    <property type="term" value="F:ATP binding"/>
    <property type="evidence" value="ECO:0007669"/>
    <property type="project" value="UniProtKB-KW"/>
</dbReference>
<dbReference type="PROSITE" id="PS50862">
    <property type="entry name" value="AA_TRNA_LIGASE_II"/>
    <property type="match status" value="1"/>
</dbReference>
<dbReference type="GO" id="GO:0004816">
    <property type="term" value="F:asparagine-tRNA ligase activity"/>
    <property type="evidence" value="ECO:0007669"/>
    <property type="project" value="UniProtKB-EC"/>
</dbReference>
<dbReference type="PRINTS" id="PR01042">
    <property type="entry name" value="TRNASYNTHASP"/>
</dbReference>
<dbReference type="HOGENOM" id="CLU_004553_2_0_1"/>
<organism evidence="9 10">
    <name type="scientific">Cryptococcus deuterogattii (strain R265)</name>
    <name type="common">Cryptococcus gattii VGII (strain R265)</name>
    <dbReference type="NCBI Taxonomy" id="294750"/>
    <lineage>
        <taxon>Eukaryota</taxon>
        <taxon>Fungi</taxon>
        <taxon>Dikarya</taxon>
        <taxon>Basidiomycota</taxon>
        <taxon>Agaricomycotina</taxon>
        <taxon>Tremellomycetes</taxon>
        <taxon>Tremellales</taxon>
        <taxon>Cryptococcaceae</taxon>
        <taxon>Cryptococcus</taxon>
        <taxon>Cryptococcus gattii species complex</taxon>
    </lineage>
</organism>
<evidence type="ECO:0000256" key="4">
    <source>
        <dbReference type="ARBA" id="ARBA00022741"/>
    </source>
</evidence>
<dbReference type="OrthoDB" id="1931232at2759"/>
<protein>
    <recommendedName>
        <fullName evidence="2">asparagine--tRNA ligase</fullName>
        <ecNumber evidence="2">6.1.1.22</ecNumber>
    </recommendedName>
</protein>
<keyword evidence="10" id="KW-1185">Reference proteome</keyword>
<evidence type="ECO:0000256" key="3">
    <source>
        <dbReference type="ARBA" id="ARBA00022598"/>
    </source>
</evidence>
<dbReference type="CDD" id="cd04318">
    <property type="entry name" value="EcAsnRS_like_N"/>
    <property type="match status" value="1"/>
</dbReference>
<dbReference type="Proteomes" id="UP000029445">
    <property type="component" value="Chromosome 2"/>
</dbReference>
<evidence type="ECO:0000256" key="6">
    <source>
        <dbReference type="ARBA" id="ARBA00022917"/>
    </source>
</evidence>
<evidence type="ECO:0000256" key="2">
    <source>
        <dbReference type="ARBA" id="ARBA00012816"/>
    </source>
</evidence>
<dbReference type="STRING" id="294750.A0A095C5I9"/>
<comment type="similarity">
    <text evidence="1">Belongs to the class-II aminoacyl-tRNA synthetase family.</text>
</comment>
<dbReference type="Pfam" id="PF01336">
    <property type="entry name" value="tRNA_anti-codon"/>
    <property type="match status" value="1"/>
</dbReference>
<keyword evidence="3 9" id="KW-0436">Ligase</keyword>
<dbReference type="InterPro" id="IPR004365">
    <property type="entry name" value="NA-bd_OB_tRNA"/>
</dbReference>
<dbReference type="OMA" id="PEMAFYD"/>
<evidence type="ECO:0000256" key="1">
    <source>
        <dbReference type="ARBA" id="ARBA00008226"/>
    </source>
</evidence>
<dbReference type="Pfam" id="PF00152">
    <property type="entry name" value="tRNA-synt_2"/>
    <property type="match status" value="1"/>
</dbReference>
<dbReference type="GeneID" id="88177054"/>
<keyword evidence="6" id="KW-0648">Protein biosynthesis</keyword>
<dbReference type="GO" id="GO:0003676">
    <property type="term" value="F:nucleic acid binding"/>
    <property type="evidence" value="ECO:0007669"/>
    <property type="project" value="InterPro"/>
</dbReference>
<dbReference type="GO" id="GO:0006421">
    <property type="term" value="P:asparaginyl-tRNA aminoacylation"/>
    <property type="evidence" value="ECO:0007669"/>
    <property type="project" value="InterPro"/>
</dbReference>